<keyword evidence="2 4" id="KW-1015">Disulfide bond</keyword>
<dbReference type="InterPro" id="IPR023346">
    <property type="entry name" value="Lysozyme-like_dom_sf"/>
</dbReference>
<dbReference type="OrthoDB" id="5985073at2759"/>
<accession>C5LPC3</accession>
<sequence length="283" mass="31380">MSITSVLQSLTYLAIVLYHGVLSVDPPNVQRVKKILPEKEFEYLFSHRNGQAGPKPYTYSGFLAAVAKFDKFCNDAAGDLDLDTACKKELSTSFAHFTQETGENSGWGPVPRWRQGLYFTHEIGCTAAACPYCSSNSEYPCQKGQGYYGRGALQLSWNYNYGPFSQYMFGDKYKLLKDADSLLTAEDGMLAFASAIWFLMTPQPPKPAIHDIVVGKWQPTARDKAGGRYPGFGVTTLIINGGLECSNPNDPRALNRIEYYKNFTSYFNVAPGDHLSCGGMKPF</sequence>
<feature type="active site" description="Proton donor" evidence="3">
    <location>
        <position position="100"/>
    </location>
</feature>
<dbReference type="GO" id="GO:0004568">
    <property type="term" value="F:chitinase activity"/>
    <property type="evidence" value="ECO:0007669"/>
    <property type="project" value="InterPro"/>
</dbReference>
<dbReference type="Gene3D" id="1.10.530.10">
    <property type="match status" value="1"/>
</dbReference>
<evidence type="ECO:0000259" key="6">
    <source>
        <dbReference type="Pfam" id="PF00182"/>
    </source>
</evidence>
<gene>
    <name evidence="7" type="ORF">Pmar_PMAR027212</name>
</gene>
<evidence type="ECO:0000256" key="5">
    <source>
        <dbReference type="SAM" id="SignalP"/>
    </source>
</evidence>
<protein>
    <submittedName>
        <fullName evidence="7">Endochitinase A, putative</fullName>
    </submittedName>
</protein>
<evidence type="ECO:0000256" key="1">
    <source>
        <dbReference type="ARBA" id="ARBA00022821"/>
    </source>
</evidence>
<dbReference type="SUPFAM" id="SSF53955">
    <property type="entry name" value="Lysozyme-like"/>
    <property type="match status" value="1"/>
</dbReference>
<evidence type="ECO:0000313" key="7">
    <source>
        <dbReference type="EMBL" id="EER01418.1"/>
    </source>
</evidence>
<dbReference type="GO" id="GO:0005975">
    <property type="term" value="P:carbohydrate metabolic process"/>
    <property type="evidence" value="ECO:0007669"/>
    <property type="project" value="InterPro"/>
</dbReference>
<keyword evidence="8" id="KW-1185">Reference proteome</keyword>
<dbReference type="Gene3D" id="3.30.20.10">
    <property type="entry name" value="Endochitinase, domain 2"/>
    <property type="match status" value="1"/>
</dbReference>
<dbReference type="PANTHER" id="PTHR22595:SF79">
    <property type="entry name" value="CHITINASE 12"/>
    <property type="match status" value="1"/>
</dbReference>
<dbReference type="PIRSF" id="PIRSF001060">
    <property type="entry name" value="Endochitinase"/>
    <property type="match status" value="1"/>
</dbReference>
<dbReference type="Pfam" id="PF00182">
    <property type="entry name" value="Glyco_hydro_19"/>
    <property type="match status" value="1"/>
</dbReference>
<dbReference type="InterPro" id="IPR000726">
    <property type="entry name" value="Glyco_hydro_19_cat"/>
</dbReference>
<evidence type="ECO:0000256" key="3">
    <source>
        <dbReference type="PIRSR" id="PIRSR001060-1"/>
    </source>
</evidence>
<dbReference type="OMA" id="TISTWYW"/>
<dbReference type="InParanoid" id="C5LPC3"/>
<dbReference type="GeneID" id="9039905"/>
<dbReference type="Proteomes" id="UP000007800">
    <property type="component" value="Unassembled WGS sequence"/>
</dbReference>
<organism evidence="8">
    <name type="scientific">Perkinsus marinus (strain ATCC 50983 / TXsc)</name>
    <dbReference type="NCBI Taxonomy" id="423536"/>
    <lineage>
        <taxon>Eukaryota</taxon>
        <taxon>Sar</taxon>
        <taxon>Alveolata</taxon>
        <taxon>Perkinsozoa</taxon>
        <taxon>Perkinsea</taxon>
        <taxon>Perkinsida</taxon>
        <taxon>Perkinsidae</taxon>
        <taxon>Perkinsus</taxon>
    </lineage>
</organism>
<feature type="disulfide bond" evidence="4">
    <location>
        <begin position="245"/>
        <end position="277"/>
    </location>
</feature>
<feature type="domain" description="Glycoside hydrolase family 19 catalytic" evidence="6">
    <location>
        <begin position="38"/>
        <end position="277"/>
    </location>
</feature>
<evidence type="ECO:0000256" key="4">
    <source>
        <dbReference type="PIRSR" id="PIRSR001060-2"/>
    </source>
</evidence>
<evidence type="ECO:0000313" key="8">
    <source>
        <dbReference type="Proteomes" id="UP000007800"/>
    </source>
</evidence>
<keyword evidence="1" id="KW-0611">Plant defense</keyword>
<reference evidence="7 8" key="1">
    <citation type="submission" date="2008-07" db="EMBL/GenBank/DDBJ databases">
        <authorList>
            <person name="El-Sayed N."/>
            <person name="Caler E."/>
            <person name="Inman J."/>
            <person name="Amedeo P."/>
            <person name="Hass B."/>
            <person name="Wortman J."/>
        </authorList>
    </citation>
    <scope>NUCLEOTIDE SEQUENCE [LARGE SCALE GENOMIC DNA]</scope>
    <source>
        <strain evidence="8">ATCC 50983 / TXsc</strain>
    </source>
</reference>
<dbReference type="GO" id="GO:0050832">
    <property type="term" value="P:defense response to fungus"/>
    <property type="evidence" value="ECO:0007669"/>
    <property type="project" value="UniProtKB-ARBA"/>
</dbReference>
<dbReference type="GO" id="GO:0006032">
    <property type="term" value="P:chitin catabolic process"/>
    <property type="evidence" value="ECO:0007669"/>
    <property type="project" value="InterPro"/>
</dbReference>
<feature type="signal peptide" evidence="5">
    <location>
        <begin position="1"/>
        <end position="23"/>
    </location>
</feature>
<dbReference type="InterPro" id="IPR016283">
    <property type="entry name" value="Glyco_hydro_19"/>
</dbReference>
<dbReference type="CDD" id="cd00325">
    <property type="entry name" value="chitinase_GH19"/>
    <property type="match status" value="1"/>
</dbReference>
<dbReference type="GO" id="GO:0016998">
    <property type="term" value="P:cell wall macromolecule catabolic process"/>
    <property type="evidence" value="ECO:0007669"/>
    <property type="project" value="InterPro"/>
</dbReference>
<evidence type="ECO:0000256" key="2">
    <source>
        <dbReference type="ARBA" id="ARBA00023157"/>
    </source>
</evidence>
<keyword evidence="5" id="KW-0732">Signal</keyword>
<dbReference type="RefSeq" id="XP_002768700.1">
    <property type="nucleotide sequence ID" value="XM_002768654.1"/>
</dbReference>
<feature type="disulfide bond" evidence="4">
    <location>
        <begin position="133"/>
        <end position="141"/>
    </location>
</feature>
<dbReference type="EMBL" id="GG684104">
    <property type="protein sequence ID" value="EER01418.1"/>
    <property type="molecule type" value="Genomic_DNA"/>
</dbReference>
<dbReference type="AlphaFoldDB" id="C5LPC3"/>
<name>C5LPC3_PERM5</name>
<feature type="chain" id="PRO_5002953158" evidence="5">
    <location>
        <begin position="24"/>
        <end position="283"/>
    </location>
</feature>
<proteinExistence type="predicted"/>
<dbReference type="PANTHER" id="PTHR22595">
    <property type="entry name" value="CHITINASE-RELATED"/>
    <property type="match status" value="1"/>
</dbReference>